<organism evidence="1 2">
    <name type="scientific">Eiseniibacteriota bacterium</name>
    <dbReference type="NCBI Taxonomy" id="2212470"/>
    <lineage>
        <taxon>Bacteria</taxon>
        <taxon>Candidatus Eiseniibacteriota</taxon>
    </lineage>
</organism>
<feature type="non-terminal residue" evidence="1">
    <location>
        <position position="125"/>
    </location>
</feature>
<proteinExistence type="predicted"/>
<dbReference type="Proteomes" id="UP000807850">
    <property type="component" value="Unassembled WGS sequence"/>
</dbReference>
<reference evidence="1" key="1">
    <citation type="submission" date="2020-07" db="EMBL/GenBank/DDBJ databases">
        <title>Huge and variable diversity of episymbiotic CPR bacteria and DPANN archaea in groundwater ecosystems.</title>
        <authorList>
            <person name="He C.Y."/>
            <person name="Keren R."/>
            <person name="Whittaker M."/>
            <person name="Farag I.F."/>
            <person name="Doudna J."/>
            <person name="Cate J.H.D."/>
            <person name="Banfield J.F."/>
        </authorList>
    </citation>
    <scope>NUCLEOTIDE SEQUENCE</scope>
    <source>
        <strain evidence="1">NC_groundwater_928_Pr1_S-0.2um_72_17</strain>
    </source>
</reference>
<accession>A0A9D6L9J7</accession>
<evidence type="ECO:0000313" key="1">
    <source>
        <dbReference type="EMBL" id="MBI3539133.1"/>
    </source>
</evidence>
<gene>
    <name evidence="1" type="ORF">HY076_02540</name>
</gene>
<evidence type="ECO:0000313" key="2">
    <source>
        <dbReference type="Proteomes" id="UP000807850"/>
    </source>
</evidence>
<comment type="caution">
    <text evidence="1">The sequence shown here is derived from an EMBL/GenBank/DDBJ whole genome shotgun (WGS) entry which is preliminary data.</text>
</comment>
<sequence length="125" mass="12912">MSKRKSRGPLVTPKALGVIAAIALALFVIGEGVRFVRSDGGRLLIARATGLGARADLIRLVAKPIRLGLASVAVPRDSVSETPVEGGAAPMRWRVGLAPNASLLQANYAITRSLENAGAVVMSAT</sequence>
<protein>
    <submittedName>
        <fullName evidence="1">Uncharacterized protein</fullName>
    </submittedName>
</protein>
<dbReference type="AlphaFoldDB" id="A0A9D6L9J7"/>
<dbReference type="EMBL" id="JACQAY010000071">
    <property type="protein sequence ID" value="MBI3539133.1"/>
    <property type="molecule type" value="Genomic_DNA"/>
</dbReference>
<name>A0A9D6L9J7_UNCEI</name>